<dbReference type="EMBL" id="FNAI01000008">
    <property type="protein sequence ID" value="SDE66682.1"/>
    <property type="molecule type" value="Genomic_DNA"/>
</dbReference>
<organism evidence="1 2">
    <name type="scientific">Mucilaginibacter pineti</name>
    <dbReference type="NCBI Taxonomy" id="1391627"/>
    <lineage>
        <taxon>Bacteria</taxon>
        <taxon>Pseudomonadati</taxon>
        <taxon>Bacteroidota</taxon>
        <taxon>Sphingobacteriia</taxon>
        <taxon>Sphingobacteriales</taxon>
        <taxon>Sphingobacteriaceae</taxon>
        <taxon>Mucilaginibacter</taxon>
    </lineage>
</organism>
<dbReference type="RefSeq" id="WP_091151029.1">
    <property type="nucleotide sequence ID" value="NZ_FNAI01000008.1"/>
</dbReference>
<keyword evidence="2" id="KW-1185">Reference proteome</keyword>
<proteinExistence type="predicted"/>
<dbReference type="Proteomes" id="UP000199072">
    <property type="component" value="Unassembled WGS sequence"/>
</dbReference>
<protein>
    <recommendedName>
        <fullName evidence="3">Helix-turn-helix domain-containing protein</fullName>
    </recommendedName>
</protein>
<evidence type="ECO:0008006" key="3">
    <source>
        <dbReference type="Google" id="ProtNLM"/>
    </source>
</evidence>
<dbReference type="SUPFAM" id="SSF46955">
    <property type="entry name" value="Putative DNA-binding domain"/>
    <property type="match status" value="1"/>
</dbReference>
<dbReference type="OrthoDB" id="1524679at2"/>
<sequence length="109" mass="12747">MTAFKDNQQQRPTIQRDQLLTQGDLIEFKEALLKDIAILMQQRVIEPAKKWLKSHEVRKMLDISAGKLQYLRDNGTIPFTKLGGITYYDYQEIMQLMESGQHKTHLRVA</sequence>
<dbReference type="AlphaFoldDB" id="A0A1G7ESQ8"/>
<name>A0A1G7ESQ8_9SPHI</name>
<dbReference type="InterPro" id="IPR009061">
    <property type="entry name" value="DNA-bd_dom_put_sf"/>
</dbReference>
<dbReference type="PANTHER" id="PTHR34585:SF22">
    <property type="entry name" value="HELIX-TURN-HELIX DOMAIN-CONTAINING PROTEIN"/>
    <property type="match status" value="1"/>
</dbReference>
<accession>A0A1G7ESQ8</accession>
<evidence type="ECO:0000313" key="1">
    <source>
        <dbReference type="EMBL" id="SDE66682.1"/>
    </source>
</evidence>
<dbReference type="PANTHER" id="PTHR34585">
    <property type="match status" value="1"/>
</dbReference>
<evidence type="ECO:0000313" key="2">
    <source>
        <dbReference type="Proteomes" id="UP000199072"/>
    </source>
</evidence>
<reference evidence="1 2" key="1">
    <citation type="submission" date="2016-10" db="EMBL/GenBank/DDBJ databases">
        <authorList>
            <person name="de Groot N.N."/>
        </authorList>
    </citation>
    <scope>NUCLEOTIDE SEQUENCE [LARGE SCALE GENOMIC DNA]</scope>
    <source>
        <strain evidence="1 2">47C3B</strain>
    </source>
</reference>
<gene>
    <name evidence="1" type="ORF">SAMN05216464_108146</name>
</gene>
<dbReference type="STRING" id="1391627.SAMN05216464_108146"/>